<evidence type="ECO:0000256" key="8">
    <source>
        <dbReference type="PIRSR" id="PIRSR001123-2"/>
    </source>
</evidence>
<dbReference type="Pfam" id="PF05343">
    <property type="entry name" value="Peptidase_M42"/>
    <property type="match status" value="1"/>
</dbReference>
<keyword evidence="4 8" id="KW-0479">Metal-binding</keyword>
<protein>
    <submittedName>
        <fullName evidence="10">Endoglucanase</fullName>
        <ecNumber evidence="10">3.2.1.4</ecNumber>
    </submittedName>
</protein>
<dbReference type="AlphaFoldDB" id="A0A7W7AB49"/>
<keyword evidence="9" id="KW-0732">Signal</keyword>
<keyword evidence="11" id="KW-1185">Reference proteome</keyword>
<feature type="binding site" evidence="8">
    <location>
        <position position="199"/>
    </location>
    <ligand>
        <name>Zn(2+)</name>
        <dbReference type="ChEBI" id="CHEBI:29105"/>
        <label>1</label>
    </ligand>
</feature>
<gene>
    <name evidence="10" type="ORF">GGR37_001246</name>
</gene>
<dbReference type="Proteomes" id="UP000538566">
    <property type="component" value="Unassembled WGS sequence"/>
</dbReference>
<keyword evidence="3" id="KW-0645">Protease</keyword>
<dbReference type="GO" id="GO:0046872">
    <property type="term" value="F:metal ion binding"/>
    <property type="evidence" value="ECO:0007669"/>
    <property type="project" value="UniProtKB-UniRule"/>
</dbReference>
<keyword evidence="2" id="KW-0031">Aminopeptidase</keyword>
<evidence type="ECO:0000256" key="5">
    <source>
        <dbReference type="ARBA" id="ARBA00022801"/>
    </source>
</evidence>
<evidence type="ECO:0000256" key="6">
    <source>
        <dbReference type="PIRNR" id="PIRNR001123"/>
    </source>
</evidence>
<organism evidence="10 11">
    <name type="scientific">Novosphingobium taihuense</name>
    <dbReference type="NCBI Taxonomy" id="260085"/>
    <lineage>
        <taxon>Bacteria</taxon>
        <taxon>Pseudomonadati</taxon>
        <taxon>Pseudomonadota</taxon>
        <taxon>Alphaproteobacteria</taxon>
        <taxon>Sphingomonadales</taxon>
        <taxon>Sphingomonadaceae</taxon>
        <taxon>Novosphingobium</taxon>
    </lineage>
</organism>
<evidence type="ECO:0000313" key="10">
    <source>
        <dbReference type="EMBL" id="MBB4612987.1"/>
    </source>
</evidence>
<feature type="active site" description="Proton acceptor" evidence="7">
    <location>
        <position position="231"/>
    </location>
</feature>
<dbReference type="Gene3D" id="2.40.30.40">
    <property type="entry name" value="Peptidase M42, domain 2"/>
    <property type="match status" value="1"/>
</dbReference>
<comment type="cofactor">
    <cofactor evidence="8">
        <name>a divalent metal cation</name>
        <dbReference type="ChEBI" id="CHEBI:60240"/>
    </cofactor>
    <text evidence="8">Binds 2 divalent metal cations per subunit.</text>
</comment>
<dbReference type="SUPFAM" id="SSF53187">
    <property type="entry name" value="Zn-dependent exopeptidases"/>
    <property type="match status" value="1"/>
</dbReference>
<dbReference type="PIRSF" id="PIRSF001123">
    <property type="entry name" value="PepA_GA"/>
    <property type="match status" value="1"/>
</dbReference>
<feature type="binding site" evidence="8">
    <location>
        <position position="199"/>
    </location>
    <ligand>
        <name>Zn(2+)</name>
        <dbReference type="ChEBI" id="CHEBI:29105"/>
        <label>2</label>
    </ligand>
</feature>
<dbReference type="GO" id="GO:0008810">
    <property type="term" value="F:cellulase activity"/>
    <property type="evidence" value="ECO:0007669"/>
    <property type="project" value="UniProtKB-EC"/>
</dbReference>
<dbReference type="CDD" id="cd05656">
    <property type="entry name" value="M42_Frv"/>
    <property type="match status" value="1"/>
</dbReference>
<dbReference type="PANTHER" id="PTHR32481">
    <property type="entry name" value="AMINOPEPTIDASE"/>
    <property type="match status" value="1"/>
</dbReference>
<dbReference type="GO" id="GO:0004177">
    <property type="term" value="F:aminopeptidase activity"/>
    <property type="evidence" value="ECO:0007669"/>
    <property type="project" value="UniProtKB-UniRule"/>
</dbReference>
<evidence type="ECO:0000313" key="11">
    <source>
        <dbReference type="Proteomes" id="UP000538566"/>
    </source>
</evidence>
<feature type="binding site" evidence="8">
    <location>
        <position position="85"/>
    </location>
    <ligand>
        <name>Zn(2+)</name>
        <dbReference type="ChEBI" id="CHEBI:29105"/>
        <label>1</label>
    </ligand>
</feature>
<reference evidence="10 11" key="1">
    <citation type="submission" date="2020-08" db="EMBL/GenBank/DDBJ databases">
        <title>Genomic Encyclopedia of Type Strains, Phase IV (KMG-IV): sequencing the most valuable type-strain genomes for metagenomic binning, comparative biology and taxonomic classification.</title>
        <authorList>
            <person name="Goeker M."/>
        </authorList>
    </citation>
    <scope>NUCLEOTIDE SEQUENCE [LARGE SCALE GENOMIC DNA]</scope>
    <source>
        <strain evidence="10 11">DSM 17507</strain>
    </source>
</reference>
<evidence type="ECO:0000256" key="3">
    <source>
        <dbReference type="ARBA" id="ARBA00022670"/>
    </source>
</evidence>
<feature type="chain" id="PRO_5031080465" evidence="9">
    <location>
        <begin position="23"/>
        <end position="380"/>
    </location>
</feature>
<comment type="caution">
    <text evidence="10">The sequence shown here is derived from an EMBL/GenBank/DDBJ whole genome shotgun (WGS) entry which is preliminary data.</text>
</comment>
<dbReference type="InterPro" id="IPR023367">
    <property type="entry name" value="Peptidase_M42_dom2"/>
</dbReference>
<dbReference type="RefSeq" id="WP_144905109.1">
    <property type="nucleotide sequence ID" value="NZ_JACHOA010000002.1"/>
</dbReference>
<feature type="binding site" evidence="8">
    <location>
        <position position="342"/>
    </location>
    <ligand>
        <name>Zn(2+)</name>
        <dbReference type="ChEBI" id="CHEBI:29105"/>
        <label>2</label>
    </ligand>
</feature>
<dbReference type="InterPro" id="IPR008007">
    <property type="entry name" value="Peptidase_M42"/>
</dbReference>
<feature type="binding site" evidence="8">
    <location>
        <position position="254"/>
    </location>
    <ligand>
        <name>Zn(2+)</name>
        <dbReference type="ChEBI" id="CHEBI:29105"/>
        <label>1</label>
    </ligand>
</feature>
<dbReference type="GO" id="GO:0006508">
    <property type="term" value="P:proteolysis"/>
    <property type="evidence" value="ECO:0007669"/>
    <property type="project" value="UniProtKB-KW"/>
</dbReference>
<dbReference type="Gene3D" id="3.40.630.10">
    <property type="entry name" value="Zn peptidases"/>
    <property type="match status" value="1"/>
</dbReference>
<dbReference type="PANTHER" id="PTHR32481:SF0">
    <property type="entry name" value="AMINOPEPTIDASE YPDE-RELATED"/>
    <property type="match status" value="1"/>
</dbReference>
<feature type="signal peptide" evidence="9">
    <location>
        <begin position="1"/>
        <end position="22"/>
    </location>
</feature>
<dbReference type="SUPFAM" id="SSF101821">
    <property type="entry name" value="Aminopeptidase/glucanase lid domain"/>
    <property type="match status" value="1"/>
</dbReference>
<evidence type="ECO:0000256" key="1">
    <source>
        <dbReference type="ARBA" id="ARBA00006272"/>
    </source>
</evidence>
<feature type="binding site" evidence="8">
    <location>
        <position position="232"/>
    </location>
    <ligand>
        <name>Zn(2+)</name>
        <dbReference type="ChEBI" id="CHEBI:29105"/>
        <label>2</label>
    </ligand>
</feature>
<evidence type="ECO:0000256" key="2">
    <source>
        <dbReference type="ARBA" id="ARBA00022438"/>
    </source>
</evidence>
<keyword evidence="5 10" id="KW-0378">Hydrolase</keyword>
<dbReference type="OrthoDB" id="9772053at2"/>
<sequence length="380" mass="40197">MKRSTVALAAMLATTVTLPATAQDRTKDLLRELADAPGPSGFEEPVRKIMVERMKPLADDIRYDGLGSVIARQGSSGPRIMIAAHMDELGGIVRRTTPNGFLTMQMLGGWLDQAIAGQRWIILGSKGPVRAVSSIRDVHLAPQEERGQLIRRDAVFLDVGASDSAGVAALGIAPGDPIVPDSPFIDLNGTGNYAGKAWDDRIGCAVLLVAMERLKASGHPNQIFFTATVQEEIGLRGARASTAIVKPDIGIAIEGGVTGDSGGAKPEESQVELGGGPGLFLYDSSALPNRKLVALIKATAKQAGLPLQLDLVQGYGDDSAEMQTVGGGAPTVNLVVPARYTHVHTGIINRRDFDQMVDLVVALVRKLDAKTVAEIRDFTP</sequence>
<evidence type="ECO:0000256" key="4">
    <source>
        <dbReference type="ARBA" id="ARBA00022723"/>
    </source>
</evidence>
<evidence type="ECO:0000256" key="9">
    <source>
        <dbReference type="SAM" id="SignalP"/>
    </source>
</evidence>
<dbReference type="InterPro" id="IPR051464">
    <property type="entry name" value="Peptidase_M42_aminopept"/>
</dbReference>
<dbReference type="EMBL" id="JACHOA010000002">
    <property type="protein sequence ID" value="MBB4612987.1"/>
    <property type="molecule type" value="Genomic_DNA"/>
</dbReference>
<dbReference type="EC" id="3.2.1.4" evidence="10"/>
<keyword evidence="10" id="KW-0326">Glycosidase</keyword>
<name>A0A7W7AB49_9SPHN</name>
<evidence type="ECO:0000256" key="7">
    <source>
        <dbReference type="PIRSR" id="PIRSR001123-1"/>
    </source>
</evidence>
<comment type="similarity">
    <text evidence="1 6">Belongs to the peptidase M42 family.</text>
</comment>
<accession>A0A7W7AB49</accession>
<proteinExistence type="inferred from homology"/>